<evidence type="ECO:0000313" key="2">
    <source>
        <dbReference type="EMBL" id="ARF77150.1"/>
    </source>
</evidence>
<keyword evidence="1" id="KW-0472">Membrane</keyword>
<keyword evidence="1" id="KW-1133">Transmembrane helix</keyword>
<protein>
    <recommendedName>
        <fullName evidence="4">CU044_5270 family protein</fullName>
    </recommendedName>
</protein>
<accession>A0ABC8C593</accession>
<sequence length="317" mass="33441">MAPAPVPDPSPQKLRARRQHLLNEIDQQAAPRSAPRRELLRRRRRVLVLGSAAVAAVTVVAVSIGFGETMAPREVPPASAASVDLLERAALAAAAEPLPTARPDQYAYVKVVGHTTVLSEAEGGAMQRLRQDAGMEQWTSVDGSRRTLQRKGGADQLLPEIPGKGSLNSPTYNFLAALPTDPDALLERIYEDAEADHGADSGSTTGPDQQAFVAIGDLLRSSTAPPAITASLYRAATRIPGVVAVPDAVDAAGRHGVAVARVHDGERTEWVFDKSTARLLGERTVLLEDNAWGKDGAVVASVAILDSGIVNKAGRTP</sequence>
<feature type="transmembrane region" description="Helical" evidence="1">
    <location>
        <begin position="46"/>
        <end position="66"/>
    </location>
</feature>
<dbReference type="Proteomes" id="UP000192251">
    <property type="component" value="Chromosome"/>
</dbReference>
<evidence type="ECO:0000313" key="3">
    <source>
        <dbReference type="Proteomes" id="UP000192251"/>
    </source>
</evidence>
<dbReference type="InterPro" id="IPR047789">
    <property type="entry name" value="CU044_5270-like"/>
</dbReference>
<name>A0ABC8C593_9ACTN</name>
<evidence type="ECO:0000256" key="1">
    <source>
        <dbReference type="SAM" id="Phobius"/>
    </source>
</evidence>
<evidence type="ECO:0008006" key="4">
    <source>
        <dbReference type="Google" id="ProtNLM"/>
    </source>
</evidence>
<dbReference type="AlphaFoldDB" id="A0ABC8C593"/>
<proteinExistence type="predicted"/>
<keyword evidence="1" id="KW-0812">Transmembrane</keyword>
<dbReference type="NCBIfam" id="NF038083">
    <property type="entry name" value="CU044_5270_fam"/>
    <property type="match status" value="1"/>
</dbReference>
<dbReference type="EMBL" id="CP020563">
    <property type="protein sequence ID" value="ARF77150.1"/>
    <property type="molecule type" value="Genomic_DNA"/>
</dbReference>
<reference evidence="2 3" key="1">
    <citation type="submission" date="2017-04" db="EMBL/GenBank/DDBJ databases">
        <title>The complete genome sequence of Streptomyces albolongus YIM 101047, the producer of novel bafilomycins and novel odoriferous sesquiterpenoids.</title>
        <authorList>
            <person name="Yin M."/>
            <person name="Jiang Y."/>
        </authorList>
    </citation>
    <scope>NUCLEOTIDE SEQUENCE [LARGE SCALE GENOMIC DNA]</scope>
    <source>
        <strain evidence="2 3">YIM 101047</strain>
    </source>
</reference>
<organism evidence="2 3">
    <name type="scientific">Kitasatospora albolonga</name>
    <dbReference type="NCBI Taxonomy" id="68173"/>
    <lineage>
        <taxon>Bacteria</taxon>
        <taxon>Bacillati</taxon>
        <taxon>Actinomycetota</taxon>
        <taxon>Actinomycetes</taxon>
        <taxon>Kitasatosporales</taxon>
        <taxon>Streptomycetaceae</taxon>
        <taxon>Kitasatospora</taxon>
    </lineage>
</organism>
<gene>
    <name evidence="2" type="ORF">B7C62_13735</name>
</gene>
<dbReference type="KEGG" id="kab:B7C62_13735"/>
<keyword evidence="3" id="KW-1185">Reference proteome</keyword>